<comment type="caution">
    <text evidence="2">The sequence shown here is derived from an EMBL/GenBank/DDBJ whole genome shotgun (WGS) entry which is preliminary data.</text>
</comment>
<organism evidence="2 3">
    <name type="scientific">Niallia taxi</name>
    <dbReference type="NCBI Taxonomy" id="2499688"/>
    <lineage>
        <taxon>Bacteria</taxon>
        <taxon>Bacillati</taxon>
        <taxon>Bacillota</taxon>
        <taxon>Bacilli</taxon>
        <taxon>Bacillales</taxon>
        <taxon>Bacillaceae</taxon>
        <taxon>Niallia</taxon>
    </lineage>
</organism>
<feature type="transmembrane region" description="Helical" evidence="1">
    <location>
        <begin position="129"/>
        <end position="146"/>
    </location>
</feature>
<dbReference type="Proteomes" id="UP000288024">
    <property type="component" value="Unassembled WGS sequence"/>
</dbReference>
<feature type="transmembrane region" description="Helical" evidence="1">
    <location>
        <begin position="96"/>
        <end position="117"/>
    </location>
</feature>
<accession>A0A437KFD9</accession>
<dbReference type="GeneID" id="87619232"/>
<feature type="transmembrane region" description="Helical" evidence="1">
    <location>
        <begin position="31"/>
        <end position="48"/>
    </location>
</feature>
<dbReference type="AlphaFoldDB" id="A0A437KFD9"/>
<evidence type="ECO:0000256" key="1">
    <source>
        <dbReference type="SAM" id="Phobius"/>
    </source>
</evidence>
<dbReference type="EMBL" id="RZTZ01000001">
    <property type="protein sequence ID" value="RVT66987.1"/>
    <property type="molecule type" value="Genomic_DNA"/>
</dbReference>
<evidence type="ECO:0000313" key="2">
    <source>
        <dbReference type="EMBL" id="RVT66987.1"/>
    </source>
</evidence>
<keyword evidence="1" id="KW-0472">Membrane</keyword>
<evidence type="ECO:0000313" key="3">
    <source>
        <dbReference type="Proteomes" id="UP000288024"/>
    </source>
</evidence>
<protein>
    <submittedName>
        <fullName evidence="2">Uncharacterized protein</fullName>
    </submittedName>
</protein>
<feature type="transmembrane region" description="Helical" evidence="1">
    <location>
        <begin position="63"/>
        <end position="84"/>
    </location>
</feature>
<sequence>MAFAVYFFIGWISIICFFVQKKKFSVVENTVLFLCVLIVNLNWTWLIYEELGFITYSHDTWNFVAYLIKRSIVIPLIVLISLNFGRTDASLLKKLTHIIVSSLVILAVTSISHYLKVTTVKDWSILYDFFYYVALHIFGHLIHKWYQTYIVEKENEVLTR</sequence>
<dbReference type="RefSeq" id="WP_127734365.1">
    <property type="nucleotide sequence ID" value="NZ_CAJCKN010000032.1"/>
</dbReference>
<proteinExistence type="predicted"/>
<name>A0A437KFD9_9BACI</name>
<reference evidence="2 3" key="1">
    <citation type="submission" date="2019-01" db="EMBL/GenBank/DDBJ databases">
        <title>Bacillus sp. M5HDSG1-1, whole genome shotgun sequence.</title>
        <authorList>
            <person name="Tuo L."/>
        </authorList>
    </citation>
    <scope>NUCLEOTIDE SEQUENCE [LARGE SCALE GENOMIC DNA]</scope>
    <source>
        <strain evidence="2 3">M5HDSG1-1</strain>
    </source>
</reference>
<gene>
    <name evidence="2" type="ORF">EM808_00415</name>
</gene>
<keyword evidence="1" id="KW-1133">Transmembrane helix</keyword>
<keyword evidence="1" id="KW-0812">Transmembrane</keyword>
<feature type="transmembrane region" description="Helical" evidence="1">
    <location>
        <begin position="6"/>
        <end position="24"/>
    </location>
</feature>
<keyword evidence="3" id="KW-1185">Reference proteome</keyword>